<dbReference type="eggNOG" id="KOG2056">
    <property type="taxonomic scope" value="Eukaryota"/>
</dbReference>
<protein>
    <submittedName>
        <fullName evidence="3">HCN4</fullName>
    </submittedName>
</protein>
<keyword evidence="2" id="KW-1185">Reference proteome</keyword>
<name>A0A1I7VY12_LOALO</name>
<evidence type="ECO:0000313" key="2">
    <source>
        <dbReference type="Proteomes" id="UP000095285"/>
    </source>
</evidence>
<evidence type="ECO:0000256" key="1">
    <source>
        <dbReference type="SAM" id="MobiDB-lite"/>
    </source>
</evidence>
<organism evidence="2 3">
    <name type="scientific">Loa loa</name>
    <name type="common">Eye worm</name>
    <name type="synonym">Filaria loa</name>
    <dbReference type="NCBI Taxonomy" id="7209"/>
    <lineage>
        <taxon>Eukaryota</taxon>
        <taxon>Metazoa</taxon>
        <taxon>Ecdysozoa</taxon>
        <taxon>Nematoda</taxon>
        <taxon>Chromadorea</taxon>
        <taxon>Rhabditida</taxon>
        <taxon>Spirurina</taxon>
        <taxon>Spiruromorpha</taxon>
        <taxon>Filarioidea</taxon>
        <taxon>Onchocercidae</taxon>
        <taxon>Loa</taxon>
    </lineage>
</organism>
<dbReference type="AlphaFoldDB" id="A0A1I7VY12"/>
<proteinExistence type="predicted"/>
<evidence type="ECO:0000313" key="3">
    <source>
        <dbReference type="WBParaSite" id="EN70_7521"/>
    </source>
</evidence>
<feature type="region of interest" description="Disordered" evidence="1">
    <location>
        <begin position="265"/>
        <end position="285"/>
    </location>
</feature>
<accession>A0A1I7VY12</accession>
<dbReference type="GO" id="GO:0016071">
    <property type="term" value="P:mRNA metabolic process"/>
    <property type="evidence" value="ECO:0007669"/>
    <property type="project" value="UniProtKB-ARBA"/>
</dbReference>
<dbReference type="PANTHER" id="PTHR35151:SF2">
    <property type="entry name" value="ELONGATION FACTOR 1 BETA CENTRAL ACIDIC REGION EUKARYOTE DOMAIN-CONTAINING PROTEIN"/>
    <property type="match status" value="1"/>
</dbReference>
<reference evidence="3" key="2">
    <citation type="submission" date="2016-11" db="UniProtKB">
        <authorList>
            <consortium name="WormBaseParasite"/>
        </authorList>
    </citation>
    <scope>IDENTIFICATION</scope>
</reference>
<feature type="compositionally biased region" description="Polar residues" evidence="1">
    <location>
        <begin position="265"/>
        <end position="280"/>
    </location>
</feature>
<dbReference type="WBParaSite" id="EN70_7521">
    <property type="protein sequence ID" value="EN70_7521"/>
    <property type="gene ID" value="EN70_7521"/>
</dbReference>
<reference evidence="2" key="1">
    <citation type="submission" date="2012-04" db="EMBL/GenBank/DDBJ databases">
        <title>The Genome Sequence of Loa loa.</title>
        <authorList>
            <consortium name="The Broad Institute Genome Sequencing Platform"/>
            <consortium name="Broad Institute Genome Sequencing Center for Infectious Disease"/>
            <person name="Nutman T.B."/>
            <person name="Fink D.L."/>
            <person name="Russ C."/>
            <person name="Young S."/>
            <person name="Zeng Q."/>
            <person name="Gargeya S."/>
            <person name="Alvarado L."/>
            <person name="Berlin A."/>
            <person name="Chapman S.B."/>
            <person name="Chen Z."/>
            <person name="Freedman E."/>
            <person name="Gellesch M."/>
            <person name="Goldberg J."/>
            <person name="Griggs A."/>
            <person name="Gujja S."/>
            <person name="Heilman E.R."/>
            <person name="Heiman D."/>
            <person name="Howarth C."/>
            <person name="Mehta T."/>
            <person name="Neiman D."/>
            <person name="Pearson M."/>
            <person name="Roberts A."/>
            <person name="Saif S."/>
            <person name="Shea T."/>
            <person name="Shenoy N."/>
            <person name="Sisk P."/>
            <person name="Stolte C."/>
            <person name="Sykes S."/>
            <person name="White J."/>
            <person name="Yandava C."/>
            <person name="Haas B."/>
            <person name="Henn M.R."/>
            <person name="Nusbaum C."/>
            <person name="Birren B."/>
        </authorList>
    </citation>
    <scope>NUCLEOTIDE SEQUENCE [LARGE SCALE GENOMIC DNA]</scope>
</reference>
<dbReference type="InterPro" id="IPR028322">
    <property type="entry name" value="PNRC-like_rgn"/>
</dbReference>
<dbReference type="PANTHER" id="PTHR35151">
    <property type="entry name" value="ELONGATION FACTOR 1 BETA CENTRAL ACIDIC REGION EUKARYOTE DOMAIN-CONTAINING PROTEIN"/>
    <property type="match status" value="1"/>
</dbReference>
<dbReference type="Pfam" id="PF15365">
    <property type="entry name" value="PNRC"/>
    <property type="match status" value="1"/>
</dbReference>
<dbReference type="Proteomes" id="UP000095285">
    <property type="component" value="Unassembled WGS sequence"/>
</dbReference>
<dbReference type="STRING" id="7209.A0A1I7VY12"/>
<sequence length="391" mass="41822">MHPMSSGVIHPVSSGIIHPMSSGVMHPVLSGIMHPMLSGIMHPVSAGILHPMSSGIMQPMSSGIMRPLSSGIMQPVSSGIMRPVPSGIVQPMSSGIMRPVSSGIVQPMSPGIMRPVSSGIVQPMSSGIIRPLSLGTMHPASSGIMHPVSSVPLALLFPNGSVSAPTTPVATESMRNINRQMSKRHQPGKHNGLSCAQSGNLKNSEHWLKFEPVASSPATDTSVARNSKHVTPSIPTQVYVPASMAATPCFSSSAPAASNMIRSQIPSKDISSVKSTSQKRPFSLDMTPKRKTDRRLAQQFRRQQQQDNVNFAGAKFSESPQAKVVPLPPFIWCEEEVSSSSSCSGDEQSIPSITEVEMAQHGKFYETSKRNKWSRSLQMTPLHCIAVLPNS</sequence>